<dbReference type="OrthoDB" id="9789836at2"/>
<dbReference type="PATRIC" id="fig|74031.6.peg.1015"/>
<dbReference type="InterPro" id="IPR053174">
    <property type="entry name" value="LpxI"/>
</dbReference>
<evidence type="ECO:0000313" key="3">
    <source>
        <dbReference type="EMBL" id="KNX42483.1"/>
    </source>
</evidence>
<dbReference type="InterPro" id="IPR043167">
    <property type="entry name" value="LpxI_C_sf"/>
</dbReference>
<dbReference type="Gene3D" id="3.40.50.20">
    <property type="match status" value="1"/>
</dbReference>
<evidence type="ECO:0000259" key="2">
    <source>
        <dbReference type="Pfam" id="PF17930"/>
    </source>
</evidence>
<protein>
    <recommendedName>
        <fullName evidence="5">Phosphatidate cytidylyltransferase</fullName>
    </recommendedName>
</protein>
<name>A0A0L6CYF2_9RHOB</name>
<dbReference type="InterPro" id="IPR041255">
    <property type="entry name" value="LpxI_N"/>
</dbReference>
<evidence type="ECO:0008006" key="5">
    <source>
        <dbReference type="Google" id="ProtNLM"/>
    </source>
</evidence>
<dbReference type="RefSeq" id="WP_050661918.1">
    <property type="nucleotide sequence ID" value="NZ_CP118494.1"/>
</dbReference>
<gene>
    <name evidence="3" type="ORF">ROTO_09920</name>
</gene>
<dbReference type="Pfam" id="PF17930">
    <property type="entry name" value="LpxI_N"/>
    <property type="match status" value="1"/>
</dbReference>
<accession>A0A0L6CYF2</accession>
<keyword evidence="4" id="KW-1185">Reference proteome</keyword>
<feature type="domain" description="LpxI N-terminal" evidence="2">
    <location>
        <begin position="3"/>
        <end position="131"/>
    </location>
</feature>
<feature type="domain" description="LpxI C-terminal" evidence="1">
    <location>
        <begin position="147"/>
        <end position="289"/>
    </location>
</feature>
<dbReference type="EMBL" id="LGVV01000008">
    <property type="protein sequence ID" value="KNX42483.1"/>
    <property type="molecule type" value="Genomic_DNA"/>
</dbReference>
<evidence type="ECO:0000259" key="1">
    <source>
        <dbReference type="Pfam" id="PF06230"/>
    </source>
</evidence>
<sequence>MALALIAGQGGVPPYLAKVLLARGEVPLVCEVVQFPSEVTGDLPRLGLRLEHFGSFLAELQTRGITRLCMAGAMRRPAVDPALIDAATMPYIPRLQGALAKGDDGLLREIIAIFEEAEIAVIGAAEIAPELLPAPGVRIGVLPEGIEADLAAATVALDRMGRDDPGRAVVARGARVVAQEDARGTHGMLADLAKGGDDGSWSLGPFDIADQMIGGAADWLSGQDSVPESGGLLYMAPRPGQDLRADMPVIGPETARAVVTARLDGVVIAAGGVMLIHPEDVRDILGAARCFLWVRPGGTG</sequence>
<organism evidence="3 4">
    <name type="scientific">Roseovarius tolerans</name>
    <dbReference type="NCBI Taxonomy" id="74031"/>
    <lineage>
        <taxon>Bacteria</taxon>
        <taxon>Pseudomonadati</taxon>
        <taxon>Pseudomonadota</taxon>
        <taxon>Alphaproteobacteria</taxon>
        <taxon>Rhodobacterales</taxon>
        <taxon>Roseobacteraceae</taxon>
        <taxon>Roseovarius</taxon>
    </lineage>
</organism>
<dbReference type="Pfam" id="PF06230">
    <property type="entry name" value="LpxI_C"/>
    <property type="match status" value="1"/>
</dbReference>
<dbReference type="AlphaFoldDB" id="A0A0L6CYF2"/>
<dbReference type="PANTHER" id="PTHR39962:SF1">
    <property type="entry name" value="LPXI FAMILY PROTEIN"/>
    <property type="match status" value="1"/>
</dbReference>
<dbReference type="Proteomes" id="UP000037046">
    <property type="component" value="Unassembled WGS sequence"/>
</dbReference>
<dbReference type="PANTHER" id="PTHR39962">
    <property type="entry name" value="BLL4848 PROTEIN"/>
    <property type="match status" value="1"/>
</dbReference>
<dbReference type="InterPro" id="IPR010415">
    <property type="entry name" value="LpxI_C"/>
</dbReference>
<evidence type="ECO:0000313" key="4">
    <source>
        <dbReference type="Proteomes" id="UP000037046"/>
    </source>
</evidence>
<dbReference type="Gene3D" id="3.40.140.80">
    <property type="match status" value="1"/>
</dbReference>
<reference evidence="4" key="1">
    <citation type="submission" date="2015-07" db="EMBL/GenBank/DDBJ databases">
        <title>Draft Genome Sequence of Roseovarius tolerans EL-164, a producer of N-Acylated Alanine Methyl Esters (NAMEs).</title>
        <authorList>
            <person name="Voget S."/>
            <person name="Bruns H."/>
            <person name="Wagner-Doebler I."/>
            <person name="Schulz S."/>
            <person name="Daniel R."/>
        </authorList>
    </citation>
    <scope>NUCLEOTIDE SEQUENCE [LARGE SCALE GENOMIC DNA]</scope>
    <source>
        <strain evidence="4">EL-164</strain>
    </source>
</reference>
<dbReference type="STRING" id="74031.SAMN04488077_102142"/>
<comment type="caution">
    <text evidence="3">The sequence shown here is derived from an EMBL/GenBank/DDBJ whole genome shotgun (WGS) entry which is preliminary data.</text>
</comment>
<proteinExistence type="predicted"/>